<feature type="non-terminal residue" evidence="2">
    <location>
        <position position="163"/>
    </location>
</feature>
<gene>
    <name evidence="2" type="ORF">B4U80_11395</name>
</gene>
<dbReference type="VEuPathDB" id="VectorBase:LDEU012505"/>
<dbReference type="AlphaFoldDB" id="A0A443RWJ9"/>
<proteinExistence type="predicted"/>
<name>A0A443RWJ9_9ACAR</name>
<protein>
    <submittedName>
        <fullName evidence="2">U2 snRNP-associated SURP motif-containing protein-like protein</fullName>
    </submittedName>
</protein>
<organism evidence="2 3">
    <name type="scientific">Leptotrombidium deliense</name>
    <dbReference type="NCBI Taxonomy" id="299467"/>
    <lineage>
        <taxon>Eukaryota</taxon>
        <taxon>Metazoa</taxon>
        <taxon>Ecdysozoa</taxon>
        <taxon>Arthropoda</taxon>
        <taxon>Chelicerata</taxon>
        <taxon>Arachnida</taxon>
        <taxon>Acari</taxon>
        <taxon>Acariformes</taxon>
        <taxon>Trombidiformes</taxon>
        <taxon>Prostigmata</taxon>
        <taxon>Anystina</taxon>
        <taxon>Parasitengona</taxon>
        <taxon>Trombiculoidea</taxon>
        <taxon>Trombiculidae</taxon>
        <taxon>Leptotrombidium</taxon>
    </lineage>
</organism>
<sequence length="163" mass="18773">MKAFNITAKKTLSKKELEKQKKLLDEEAAAEVYQEFVESFEKPTASRVFVRGSVIKSGSGEEITTKQLYKPTKLQELEDKMKKKQASTSIFANSSVKNEKPPKKKDTVKKKSNLELFKEELKMIQEEREERHRLKTMMKKDGGITKELSESVKLADDYRLPAL</sequence>
<accession>A0A443RWJ9</accession>
<dbReference type="EMBL" id="NCKV01025177">
    <property type="protein sequence ID" value="RWS19535.1"/>
    <property type="molecule type" value="Genomic_DNA"/>
</dbReference>
<feature type="region of interest" description="Disordered" evidence="1">
    <location>
        <begin position="85"/>
        <end position="111"/>
    </location>
</feature>
<dbReference type="Proteomes" id="UP000288716">
    <property type="component" value="Unassembled WGS sequence"/>
</dbReference>
<evidence type="ECO:0000313" key="2">
    <source>
        <dbReference type="EMBL" id="RWS19535.1"/>
    </source>
</evidence>
<dbReference type="STRING" id="299467.A0A443RWJ9"/>
<comment type="caution">
    <text evidence="2">The sequence shown here is derived from an EMBL/GenBank/DDBJ whole genome shotgun (WGS) entry which is preliminary data.</text>
</comment>
<dbReference type="OrthoDB" id="6537970at2759"/>
<evidence type="ECO:0000256" key="1">
    <source>
        <dbReference type="SAM" id="MobiDB-lite"/>
    </source>
</evidence>
<keyword evidence="3" id="KW-1185">Reference proteome</keyword>
<evidence type="ECO:0000313" key="3">
    <source>
        <dbReference type="Proteomes" id="UP000288716"/>
    </source>
</evidence>
<reference evidence="2 3" key="1">
    <citation type="journal article" date="2018" name="Gigascience">
        <title>Genomes of trombidid mites reveal novel predicted allergens and laterally-transferred genes associated with secondary metabolism.</title>
        <authorList>
            <person name="Dong X."/>
            <person name="Chaisiri K."/>
            <person name="Xia D."/>
            <person name="Armstrong S.D."/>
            <person name="Fang Y."/>
            <person name="Donnelly M.J."/>
            <person name="Kadowaki T."/>
            <person name="McGarry J.W."/>
            <person name="Darby A.C."/>
            <person name="Makepeace B.L."/>
        </authorList>
    </citation>
    <scope>NUCLEOTIDE SEQUENCE [LARGE SCALE GENOMIC DNA]</scope>
    <source>
        <strain evidence="2">UoL-UT</strain>
    </source>
</reference>